<dbReference type="GO" id="GO:0008233">
    <property type="term" value="F:peptidase activity"/>
    <property type="evidence" value="ECO:0007669"/>
    <property type="project" value="InterPro"/>
</dbReference>
<dbReference type="RefSeq" id="WP_014958411.1">
    <property type="nucleotide sequence ID" value="NC_018645.1"/>
</dbReference>
<evidence type="ECO:0000313" key="5">
    <source>
        <dbReference type="Proteomes" id="UP000007347"/>
    </source>
</evidence>
<feature type="region of interest" description="Disordered" evidence="2">
    <location>
        <begin position="366"/>
        <end position="401"/>
    </location>
</feature>
<dbReference type="InterPro" id="IPR029045">
    <property type="entry name" value="ClpP/crotonase-like_dom_sf"/>
</dbReference>
<comment type="similarity">
    <text evidence="1">Belongs to the peptidase S49 family.</text>
</comment>
<dbReference type="AlphaFoldDB" id="K0NK21"/>
<dbReference type="CDD" id="cd07022">
    <property type="entry name" value="S49_Sppa_36K_type"/>
    <property type="match status" value="1"/>
</dbReference>
<dbReference type="HOGENOM" id="CLU_042018_0_0_7"/>
<dbReference type="Proteomes" id="UP000007347">
    <property type="component" value="Chromosome"/>
</dbReference>
<evidence type="ECO:0000256" key="1">
    <source>
        <dbReference type="ARBA" id="ARBA00008683"/>
    </source>
</evidence>
<protein>
    <submittedName>
        <fullName evidence="4">Minor capsid protein C, degenerate</fullName>
    </submittedName>
</protein>
<dbReference type="Pfam" id="PF01343">
    <property type="entry name" value="Peptidase_S49"/>
    <property type="match status" value="1"/>
</dbReference>
<gene>
    <name evidence="4" type="ordered locus">TOL2_C30460</name>
</gene>
<sequence length="401" mass="43563">MILKSDFNILSEPWAITEDALESIARRLQAENKDMAASFSDGGQKGVNLNIQNEIAIIPVQYSLYRFSYDLIRNQVEAAINDPAVKAIALKIFSPGGLVTGCKELADFIFDAGKKKHIYAYADGLMCSAAYWIGSAARHIAAPVTASVGSIGVRTVHVDWSKWNENAGLNFTHLTAGTYKALGNEDEPLSKQAKDYFQTRLDHLYTIFVDSVARNRGVDAEKALAMADGKVFLAEEALEKGLIDRVEQDFESYFALILKKEKIMDLTTLKNEHSDLYGQVLEKGKAEAAAENEQKIKDAVDAETKRVLDLAGAVLGEDAAGKFTVVVNSGASADVANSLKEIFGQSNKAREDDDDKSSRAEILAGLENAHSNGVGLEKDKEKASGKSVEDQASEYANLVNG</sequence>
<dbReference type="PANTHER" id="PTHR42987">
    <property type="entry name" value="PEPTIDASE S49"/>
    <property type="match status" value="1"/>
</dbReference>
<dbReference type="STRING" id="651182.TOL2_C30460"/>
<dbReference type="InterPro" id="IPR033855">
    <property type="entry name" value="Protein_C"/>
</dbReference>
<reference evidence="4 5" key="1">
    <citation type="journal article" date="2013" name="Environ. Microbiol.">
        <title>Complete genome, catabolic sub-proteomes and key-metabolites of Desulfobacula toluolica Tol2, a marine, aromatic compound-degrading, sulfate-reducing bacterium.</title>
        <authorList>
            <person name="Wohlbrand L."/>
            <person name="Jacob J.H."/>
            <person name="Kube M."/>
            <person name="Mussmann M."/>
            <person name="Jarling R."/>
            <person name="Beck A."/>
            <person name="Amann R."/>
            <person name="Wilkes H."/>
            <person name="Reinhardt R."/>
            <person name="Rabus R."/>
        </authorList>
    </citation>
    <scope>NUCLEOTIDE SEQUENCE [LARGE SCALE GENOMIC DNA]</scope>
    <source>
        <strain evidence="5">DSM 7467 / Tol2</strain>
    </source>
</reference>
<feature type="domain" description="Peptidase S49" evidence="3">
    <location>
        <begin position="114"/>
        <end position="247"/>
    </location>
</feature>
<dbReference type="OrthoDB" id="282590at2"/>
<proteinExistence type="inferred from homology"/>
<dbReference type="KEGG" id="dto:TOL2_C30460"/>
<dbReference type="InterPro" id="IPR002142">
    <property type="entry name" value="Peptidase_S49"/>
</dbReference>
<evidence type="ECO:0000313" key="4">
    <source>
        <dbReference type="EMBL" id="CCK81205.1"/>
    </source>
</evidence>
<dbReference type="PANTHER" id="PTHR42987:SF4">
    <property type="entry name" value="PROTEASE SOHB-RELATED"/>
    <property type="match status" value="1"/>
</dbReference>
<name>K0NK21_DESTT</name>
<dbReference type="GO" id="GO:0006508">
    <property type="term" value="P:proteolysis"/>
    <property type="evidence" value="ECO:0007669"/>
    <property type="project" value="InterPro"/>
</dbReference>
<dbReference type="SUPFAM" id="SSF52096">
    <property type="entry name" value="ClpP/crotonase"/>
    <property type="match status" value="1"/>
</dbReference>
<feature type="compositionally biased region" description="Basic and acidic residues" evidence="2">
    <location>
        <begin position="376"/>
        <end position="389"/>
    </location>
</feature>
<dbReference type="EMBL" id="FO203503">
    <property type="protein sequence ID" value="CCK81205.1"/>
    <property type="molecule type" value="Genomic_DNA"/>
</dbReference>
<accession>K0NK21</accession>
<evidence type="ECO:0000256" key="2">
    <source>
        <dbReference type="SAM" id="MobiDB-lite"/>
    </source>
</evidence>
<evidence type="ECO:0000259" key="3">
    <source>
        <dbReference type="Pfam" id="PF01343"/>
    </source>
</evidence>
<dbReference type="PATRIC" id="fig|651182.5.peg.3601"/>
<keyword evidence="5" id="KW-1185">Reference proteome</keyword>
<dbReference type="Gene3D" id="6.20.330.10">
    <property type="match status" value="1"/>
</dbReference>
<organism evidence="4 5">
    <name type="scientific">Desulfobacula toluolica (strain DSM 7467 / Tol2)</name>
    <dbReference type="NCBI Taxonomy" id="651182"/>
    <lineage>
        <taxon>Bacteria</taxon>
        <taxon>Pseudomonadati</taxon>
        <taxon>Thermodesulfobacteriota</taxon>
        <taxon>Desulfobacteria</taxon>
        <taxon>Desulfobacterales</taxon>
        <taxon>Desulfobacteraceae</taxon>
        <taxon>Desulfobacula</taxon>
    </lineage>
</organism>
<dbReference type="Gene3D" id="3.90.226.10">
    <property type="entry name" value="2-enoyl-CoA Hydratase, Chain A, domain 1"/>
    <property type="match status" value="1"/>
</dbReference>